<dbReference type="EMBL" id="CAJNDS010002191">
    <property type="protein sequence ID" value="CAE7366098.1"/>
    <property type="molecule type" value="Genomic_DNA"/>
</dbReference>
<organism evidence="1 2">
    <name type="scientific">Symbiodinium natans</name>
    <dbReference type="NCBI Taxonomy" id="878477"/>
    <lineage>
        <taxon>Eukaryota</taxon>
        <taxon>Sar</taxon>
        <taxon>Alveolata</taxon>
        <taxon>Dinophyceae</taxon>
        <taxon>Suessiales</taxon>
        <taxon>Symbiodiniaceae</taxon>
        <taxon>Symbiodinium</taxon>
    </lineage>
</organism>
<protein>
    <recommendedName>
        <fullName evidence="3">C3H1-type domain-containing protein</fullName>
    </recommendedName>
</protein>
<name>A0A812PVB2_9DINO</name>
<dbReference type="Proteomes" id="UP000604046">
    <property type="component" value="Unassembled WGS sequence"/>
</dbReference>
<dbReference type="OrthoDB" id="442658at2759"/>
<proteinExistence type="predicted"/>
<reference evidence="1" key="1">
    <citation type="submission" date="2021-02" db="EMBL/GenBank/DDBJ databases">
        <authorList>
            <person name="Dougan E. K."/>
            <person name="Rhodes N."/>
            <person name="Thang M."/>
            <person name="Chan C."/>
        </authorList>
    </citation>
    <scope>NUCLEOTIDE SEQUENCE</scope>
</reference>
<sequence>MASVALVPRAEQDIKAVLGVLALNFDLKDKVVEELLKVGVRNLEEFRFLFEDEAKVGAFISKLNLGDEATIQTARLRRAWTATRVYFSQVEQDRSKVALADLDSLREESELRDAKQAFWRRYRLRFPAEVHPSDAVVSRVSRELSKRMLCLFNVWKVRSLQFQLGTTQKRRKLSDGLFTEEAETEEVYTADCETYLSKLHTLLIAYALAGVQPIPGVPDASKELTLGANSTEFVEVPFDIMLQYYFRARKAALALPMDKRLSWLQARDAEERSEWVTKFRESTRPLGAIVKDLMESRDADWIPHLVPEAVRPAAAPAAAAAPPAPAKVLTESKFIAGQVVNGKKTARQMKDGTRLCDGFNNGTCSNKFCGNGAHRCSVVLRGERERTWGHPLLGISAVASADEPPLMVDLMCGPRMPLGKAFLYCGWRCLPVHDLSQLERQELLREQLQSATFVAAALDCSTKTRSREIPRDFGDGRPCPQPLRSDRYPEGLPDLPLQDQLRVSKDNLACSFSLTELAALASRGGGSVRENPARSLHCELAQEKEMMLRHNIEEIDQWPSLTCHHTHMKGEWDPYVQGGQRVYPSSEEAEYTASLAFGIAVAGRREHWVDIDPRALREWAMAPTAVSLGLRPLHPAERARTPERVRVADVLLEDKTLPAGTVYVGLGHHSHRLPVTKWASPFIPGHNCDPAVWLPLYVEHIMQRLAADLHELSGCVLACDCELSATCEGDVLAGLVFEYGGNPARAKRAKQGIAPRGVRQVLAAAAALPPTVGAVIPYMAQESVVSAFCSLYPPHFFEGFQFPMIEDLINQPPFTNFPQWLRHQGLRWDGPLVPMLASPQQRLLARAAEGQQAGALSGKPPLHPFGLSCDEHFARSLARADCPLPTEQPPLMDLDLQFAADAMARDFGHLRKVRQRALRAIRELKDRWTRVSTRLRHLQPPAIRAATSKRDLGLLGLLVILMSWGDVAMPCGFIEGLPAVGLAPPYGIFPQQPALPLTLNDVFFDCQAHNAEILSSLKPGPHDEFLLSQSVADAEAGFCTAPMTWNQLQRHTQGKPIRLIPRCVIRQSSGKQRIIDNAHAGGQSAFSAESNKLVLCSALRPAQHASLALSALGVDQARKVLQEDGLEGGGEDWPNACRHCPMSADESRACVVCWHHQEWGCPAFQLYTGLLFGLSLAALGRRLLVLLVSMYFDDAHITDWASSKGSGQQAFRELNALLGSPFADDKRQDMAPTGTFLGLDFDFSTVAVEGAVTFWVRARLQEKVEDMLATAEQTGVLPPGVASKLYGTLNFLEMGVCGRVGTGGLQALKLRQSESTSALTPELRQSIEAIRAVLSLRPKRQVEVLPSQARRFVVASDAAEDVPGEGTGGFLLVWRSGSPAREAFVAEISPAVYSLFTPGDHKIAQLELSMILYAVTSRASRFRGARGIWYIDNVAALMCLIRGRSDSPDLERVAHLIHVALFALQTWIYWEWIPSKSNWADSMSRLGWQDRWHRLQGFQCYSAQFPASLWRLPLRPVTLVFEFL</sequence>
<gene>
    <name evidence="1" type="ORF">SNAT2548_LOCUS19872</name>
</gene>
<evidence type="ECO:0008006" key="3">
    <source>
        <dbReference type="Google" id="ProtNLM"/>
    </source>
</evidence>
<accession>A0A812PVB2</accession>
<comment type="caution">
    <text evidence="1">The sequence shown here is derived from an EMBL/GenBank/DDBJ whole genome shotgun (WGS) entry which is preliminary data.</text>
</comment>
<evidence type="ECO:0000313" key="2">
    <source>
        <dbReference type="Proteomes" id="UP000604046"/>
    </source>
</evidence>
<keyword evidence="2" id="KW-1185">Reference proteome</keyword>
<evidence type="ECO:0000313" key="1">
    <source>
        <dbReference type="EMBL" id="CAE7366098.1"/>
    </source>
</evidence>